<evidence type="ECO:0000259" key="10">
    <source>
        <dbReference type="Pfam" id="PF01761"/>
    </source>
</evidence>
<reference evidence="13" key="1">
    <citation type="journal article" date="2019" name="Int. J. Syst. Evol. Microbiol.">
        <title>The Global Catalogue of Microorganisms (GCM) 10K type strain sequencing project: providing services to taxonomists for standard genome sequencing and annotation.</title>
        <authorList>
            <consortium name="The Broad Institute Genomics Platform"/>
            <consortium name="The Broad Institute Genome Sequencing Center for Infectious Disease"/>
            <person name="Wu L."/>
            <person name="Ma J."/>
        </authorList>
    </citation>
    <scope>NUCLEOTIDE SEQUENCE [LARGE SCALE GENOMIC DNA]</scope>
    <source>
        <strain evidence="13">CGMCC 4.1437</strain>
    </source>
</reference>
<evidence type="ECO:0000256" key="8">
    <source>
        <dbReference type="ARBA" id="ARBA00024092"/>
    </source>
</evidence>
<evidence type="ECO:0000256" key="1">
    <source>
        <dbReference type="ARBA" id="ARBA00001911"/>
    </source>
</evidence>
<dbReference type="CDD" id="cd08199">
    <property type="entry name" value="EEVS"/>
    <property type="match status" value="1"/>
</dbReference>
<dbReference type="EMBL" id="JBHSOF010000003">
    <property type="protein sequence ID" value="MFC5662196.1"/>
    <property type="molecule type" value="Genomic_DNA"/>
</dbReference>
<feature type="region of interest" description="Disordered" evidence="9">
    <location>
        <begin position="1"/>
        <end position="53"/>
    </location>
</feature>
<gene>
    <name evidence="12" type="ORF">ACFP3U_04270</name>
</gene>
<dbReference type="Proteomes" id="UP001595975">
    <property type="component" value="Unassembled WGS sequence"/>
</dbReference>
<evidence type="ECO:0000256" key="7">
    <source>
        <dbReference type="ARBA" id="ARBA00024060"/>
    </source>
</evidence>
<organism evidence="12 13">
    <name type="scientific">Kitasatospora misakiensis</name>
    <dbReference type="NCBI Taxonomy" id="67330"/>
    <lineage>
        <taxon>Bacteria</taxon>
        <taxon>Bacillati</taxon>
        <taxon>Actinomycetota</taxon>
        <taxon>Actinomycetes</taxon>
        <taxon>Kitasatosporales</taxon>
        <taxon>Streptomycetaceae</taxon>
        <taxon>Kitasatospora</taxon>
    </lineage>
</organism>
<protein>
    <recommendedName>
        <fullName evidence="8">2-epi-5-epi-valiolone synthase</fullName>
        <ecNumber evidence="7">4.2.3.152</ecNumber>
    </recommendedName>
</protein>
<dbReference type="InterPro" id="IPR056179">
    <property type="entry name" value="DHQS_C"/>
</dbReference>
<accession>A0ABW0WVA2</accession>
<dbReference type="GO" id="GO:0016829">
    <property type="term" value="F:lyase activity"/>
    <property type="evidence" value="ECO:0007669"/>
    <property type="project" value="UniProtKB-KW"/>
</dbReference>
<comment type="caution">
    <text evidence="12">The sequence shown here is derived from an EMBL/GenBank/DDBJ whole genome shotgun (WGS) entry which is preliminary data.</text>
</comment>
<feature type="compositionally biased region" description="Gly residues" evidence="9">
    <location>
        <begin position="30"/>
        <end position="40"/>
    </location>
</feature>
<keyword evidence="4" id="KW-0520">NAD</keyword>
<dbReference type="PANTHER" id="PTHR43622:SF3">
    <property type="entry name" value="2-EPI-5-EPI-VALIOLONE SYNTHASE"/>
    <property type="match status" value="1"/>
</dbReference>
<keyword evidence="2" id="KW-0479">Metal-binding</keyword>
<feature type="domain" description="3-dehydroquinate synthase N-terminal" evidence="10">
    <location>
        <begin position="125"/>
        <end position="236"/>
    </location>
</feature>
<dbReference type="RefSeq" id="WP_380223795.1">
    <property type="nucleotide sequence ID" value="NZ_JBHSOF010000003.1"/>
</dbReference>
<evidence type="ECO:0000256" key="2">
    <source>
        <dbReference type="ARBA" id="ARBA00022723"/>
    </source>
</evidence>
<comment type="cofactor">
    <cofactor evidence="1">
        <name>NAD(+)</name>
        <dbReference type="ChEBI" id="CHEBI:57540"/>
    </cofactor>
</comment>
<keyword evidence="13" id="KW-1185">Reference proteome</keyword>
<comment type="catalytic activity">
    <reaction evidence="6">
        <text>D-sedoheptulose 7-phosphate = 2-epi-5-epi-valiolone + phosphate</text>
        <dbReference type="Rhea" id="RHEA:44184"/>
        <dbReference type="ChEBI" id="CHEBI:43474"/>
        <dbReference type="ChEBI" id="CHEBI:57483"/>
        <dbReference type="ChEBI" id="CHEBI:84187"/>
        <dbReference type="EC" id="4.2.3.152"/>
    </reaction>
</comment>
<evidence type="ECO:0000313" key="13">
    <source>
        <dbReference type="Proteomes" id="UP001595975"/>
    </source>
</evidence>
<dbReference type="InterPro" id="IPR035872">
    <property type="entry name" value="EEVS-like"/>
</dbReference>
<dbReference type="SUPFAM" id="SSF56796">
    <property type="entry name" value="Dehydroquinate synthase-like"/>
    <property type="match status" value="1"/>
</dbReference>
<evidence type="ECO:0000256" key="6">
    <source>
        <dbReference type="ARBA" id="ARBA00023993"/>
    </source>
</evidence>
<evidence type="ECO:0000256" key="4">
    <source>
        <dbReference type="ARBA" id="ARBA00023027"/>
    </source>
</evidence>
<dbReference type="PANTHER" id="PTHR43622">
    <property type="entry name" value="3-DEHYDROQUINATE SYNTHASE"/>
    <property type="match status" value="1"/>
</dbReference>
<evidence type="ECO:0000256" key="3">
    <source>
        <dbReference type="ARBA" id="ARBA00022741"/>
    </source>
</evidence>
<name>A0ABW0WVA2_9ACTN</name>
<dbReference type="Gene3D" id="3.40.50.1970">
    <property type="match status" value="1"/>
</dbReference>
<dbReference type="InterPro" id="IPR050071">
    <property type="entry name" value="Dehydroquinate_synthase"/>
</dbReference>
<dbReference type="Gene3D" id="1.20.1090.10">
    <property type="entry name" value="Dehydroquinate synthase-like - alpha domain"/>
    <property type="match status" value="1"/>
</dbReference>
<keyword evidence="3" id="KW-0547">Nucleotide-binding</keyword>
<evidence type="ECO:0000256" key="5">
    <source>
        <dbReference type="ARBA" id="ARBA00023239"/>
    </source>
</evidence>
<dbReference type="InterPro" id="IPR030960">
    <property type="entry name" value="DHQS/DOIS_N"/>
</dbReference>
<evidence type="ECO:0000259" key="11">
    <source>
        <dbReference type="Pfam" id="PF24621"/>
    </source>
</evidence>
<feature type="domain" description="3-dehydroquinate synthase C-terminal" evidence="11">
    <location>
        <begin position="239"/>
        <end position="378"/>
    </location>
</feature>
<keyword evidence="5 12" id="KW-0456">Lyase</keyword>
<dbReference type="EC" id="4.2.3.152" evidence="7"/>
<dbReference type="Pfam" id="PF24621">
    <property type="entry name" value="DHQS_C"/>
    <property type="match status" value="1"/>
</dbReference>
<sequence length="449" mass="48293">MTIPRPHPEPQPQPQPQSHSLRRHAPGLYATGGPGGGDPVGGDQANGDPVNGAPATGWTVATALPVSYRVRFAPGVLDPGNPALARAGGPPGRRLVVVDARVHELHGHRLRRYLTAQGVEYETLVLLAHEQVKTMDAVFQVADRMDSFGISRRGEPVLAVGGGVLTDVVGLACSLYRRSTPFVRVPTTLIGLVDAGVGAKTGVNHGRHKNRLGTYHPAVETLLDPAFLATLERRHVGNGLAEILKVALIKDAELFVLLERHGRDLLDTRFQSPGAGAAVLGRAVHGMLQELQPNLWEHRLERLMDYGHSFSPTVEMRALPELLHGEAVCVDMALTTVVARRRGLLDGEQAERVLRLMRRLELPVWHPLMEPVTLAEALADTVRHRDGRQRLPLPSGIGSGVFVDDLSGRELADAAGWLRGWSAVDRSGSVAVGTAWGAGTQVRGSGERA</sequence>
<evidence type="ECO:0000256" key="9">
    <source>
        <dbReference type="SAM" id="MobiDB-lite"/>
    </source>
</evidence>
<dbReference type="Pfam" id="PF01761">
    <property type="entry name" value="DHQ_synthase"/>
    <property type="match status" value="1"/>
</dbReference>
<proteinExistence type="predicted"/>
<evidence type="ECO:0000313" key="12">
    <source>
        <dbReference type="EMBL" id="MFC5662196.1"/>
    </source>
</evidence>